<organism evidence="4 5">
    <name type="scientific">Phytomonospora endophytica</name>
    <dbReference type="NCBI Taxonomy" id="714109"/>
    <lineage>
        <taxon>Bacteria</taxon>
        <taxon>Bacillati</taxon>
        <taxon>Actinomycetota</taxon>
        <taxon>Actinomycetes</taxon>
        <taxon>Micromonosporales</taxon>
        <taxon>Micromonosporaceae</taxon>
        <taxon>Phytomonospora</taxon>
    </lineage>
</organism>
<dbReference type="GO" id="GO:0009103">
    <property type="term" value="P:lipopolysaccharide biosynthetic process"/>
    <property type="evidence" value="ECO:0007669"/>
    <property type="project" value="TreeGrafter"/>
</dbReference>
<feature type="transmembrane region" description="Helical" evidence="1">
    <location>
        <begin position="91"/>
        <end position="110"/>
    </location>
</feature>
<dbReference type="InterPro" id="IPR050879">
    <property type="entry name" value="Acyltransferase_3"/>
</dbReference>
<feature type="transmembrane region" description="Helical" evidence="1">
    <location>
        <begin position="372"/>
        <end position="393"/>
    </location>
</feature>
<feature type="transmembrane region" description="Helical" evidence="1">
    <location>
        <begin position="296"/>
        <end position="314"/>
    </location>
</feature>
<sequence length="696" mass="73182">MPEQPPPFGATGPPPAPERDLRLDVQGLRALAVGLVVASHAGIGFLGGGYVGVDVFFVISGFLITALLVRELSAGGGLSFRRFYARRALRLLPAAILVIVATLAGARLFLSKLRFEEYVGDALGSLFYAENIRLAATGTDYLAEGAPPSPFQHFWSLAVEEQFYLLWPVVLLLGWKVFGLRRKGLAVLLAALCLASFGLSASTTSNDPSWAYFGIHTRLWELGAGALLALSAARLKRLPSGVAAVLGWAGMAAIVVSAVAFDDATSYPGHLALLPTAGAALVLAGGCSPSRGDARLVLTLKPAVWVGGVSYGWYLWHWPLLVIGPMALGMRVSVRLSLALAAIALLLAWGTLRLVENPLRFHRAFRRRPWRALGVGLGLSASATAVILVASVFPPAISSGAAAPVLAEVIAAAPDPQARLTRILAESGGGLPSNLTPALTEVKGERSAIYRDGCHVSYESATVERCVYGDVSSSRTVVLFGDSHAAQWFPALERLALAGGWRLVSLTKASCKVATVTIIRRGADYASCDEWRSAALEVIAELRPALVVASSSDAGDPARAGNPLALWTSGYRETFAALTATGAEVAVLLDTAWPDGDAVECAARHPLDLAACTASVPASLRDPVRRQAIRDAAGPAGVTVIDPVPWLCRDGGECPVVVGDTFVYRDDSHLAEAYTAAIAPVLGARITTVWPESEAP</sequence>
<proteinExistence type="predicted"/>
<feature type="transmembrane region" description="Helical" evidence="1">
    <location>
        <begin position="162"/>
        <end position="178"/>
    </location>
</feature>
<evidence type="ECO:0000313" key="4">
    <source>
        <dbReference type="EMBL" id="MBB6037566.1"/>
    </source>
</evidence>
<keyword evidence="5" id="KW-1185">Reference proteome</keyword>
<dbReference type="RefSeq" id="WP_184790375.1">
    <property type="nucleotide sequence ID" value="NZ_BONT01000085.1"/>
</dbReference>
<reference evidence="4 5" key="1">
    <citation type="submission" date="2020-08" db="EMBL/GenBank/DDBJ databases">
        <title>Genomic Encyclopedia of Type Strains, Phase IV (KMG-IV): sequencing the most valuable type-strain genomes for metagenomic binning, comparative biology and taxonomic classification.</title>
        <authorList>
            <person name="Goeker M."/>
        </authorList>
    </citation>
    <scope>NUCLEOTIDE SEQUENCE [LARGE SCALE GENOMIC DNA]</scope>
    <source>
        <strain evidence="4 5">YIM 65646</strain>
    </source>
</reference>
<dbReference type="InterPro" id="IPR002656">
    <property type="entry name" value="Acyl_transf_3_dom"/>
</dbReference>
<dbReference type="Proteomes" id="UP000548476">
    <property type="component" value="Unassembled WGS sequence"/>
</dbReference>
<feature type="transmembrane region" description="Helical" evidence="1">
    <location>
        <begin position="210"/>
        <end position="230"/>
    </location>
</feature>
<dbReference type="Pfam" id="PF01757">
    <property type="entry name" value="Acyl_transf_3"/>
    <property type="match status" value="1"/>
</dbReference>
<dbReference type="InterPro" id="IPR043968">
    <property type="entry name" value="SGNH"/>
</dbReference>
<protein>
    <submittedName>
        <fullName evidence="4">Peptidoglycan/LPS O-acetylase OafA/YrhL</fullName>
    </submittedName>
</protein>
<dbReference type="PANTHER" id="PTHR23028:SF53">
    <property type="entry name" value="ACYL_TRANSF_3 DOMAIN-CONTAINING PROTEIN"/>
    <property type="match status" value="1"/>
</dbReference>
<evidence type="ECO:0000259" key="3">
    <source>
        <dbReference type="Pfam" id="PF19040"/>
    </source>
</evidence>
<dbReference type="GO" id="GO:0016020">
    <property type="term" value="C:membrane"/>
    <property type="evidence" value="ECO:0007669"/>
    <property type="project" value="TreeGrafter"/>
</dbReference>
<evidence type="ECO:0000256" key="1">
    <source>
        <dbReference type="SAM" id="Phobius"/>
    </source>
</evidence>
<accession>A0A841FN84</accession>
<feature type="transmembrane region" description="Helical" evidence="1">
    <location>
        <begin position="53"/>
        <end position="70"/>
    </location>
</feature>
<name>A0A841FN84_9ACTN</name>
<evidence type="ECO:0000259" key="2">
    <source>
        <dbReference type="Pfam" id="PF01757"/>
    </source>
</evidence>
<feature type="transmembrane region" description="Helical" evidence="1">
    <location>
        <begin position="185"/>
        <end position="204"/>
    </location>
</feature>
<dbReference type="Pfam" id="PF19040">
    <property type="entry name" value="SGNH"/>
    <property type="match status" value="1"/>
</dbReference>
<feature type="transmembrane region" description="Helical" evidence="1">
    <location>
        <begin position="334"/>
        <end position="352"/>
    </location>
</feature>
<dbReference type="PANTHER" id="PTHR23028">
    <property type="entry name" value="ACETYLTRANSFERASE"/>
    <property type="match status" value="1"/>
</dbReference>
<comment type="caution">
    <text evidence="4">The sequence shown here is derived from an EMBL/GenBank/DDBJ whole genome shotgun (WGS) entry which is preliminary data.</text>
</comment>
<keyword evidence="1" id="KW-0812">Transmembrane</keyword>
<dbReference type="EMBL" id="JACHGT010000012">
    <property type="protein sequence ID" value="MBB6037566.1"/>
    <property type="molecule type" value="Genomic_DNA"/>
</dbReference>
<feature type="domain" description="SGNH" evidence="3">
    <location>
        <begin position="454"/>
        <end position="682"/>
    </location>
</feature>
<keyword evidence="1" id="KW-1133">Transmembrane helix</keyword>
<feature type="domain" description="Acyltransferase 3" evidence="2">
    <location>
        <begin position="25"/>
        <end position="349"/>
    </location>
</feature>
<feature type="transmembrane region" description="Helical" evidence="1">
    <location>
        <begin position="267"/>
        <end position="284"/>
    </location>
</feature>
<gene>
    <name evidence="4" type="ORF">HNR73_005442</name>
</gene>
<evidence type="ECO:0000313" key="5">
    <source>
        <dbReference type="Proteomes" id="UP000548476"/>
    </source>
</evidence>
<dbReference type="GO" id="GO:0016747">
    <property type="term" value="F:acyltransferase activity, transferring groups other than amino-acyl groups"/>
    <property type="evidence" value="ECO:0007669"/>
    <property type="project" value="InterPro"/>
</dbReference>
<dbReference type="AlphaFoldDB" id="A0A841FN84"/>
<keyword evidence="1" id="KW-0472">Membrane</keyword>
<dbReference type="SUPFAM" id="SSF52266">
    <property type="entry name" value="SGNH hydrolase"/>
    <property type="match status" value="1"/>
</dbReference>
<feature type="transmembrane region" description="Helical" evidence="1">
    <location>
        <begin position="242"/>
        <end position="261"/>
    </location>
</feature>